<gene>
    <name evidence="3" type="ORF">HFA01_16800</name>
</gene>
<dbReference type="Pfam" id="PF01494">
    <property type="entry name" value="FAD_binding_3"/>
    <property type="match status" value="1"/>
</dbReference>
<protein>
    <submittedName>
        <fullName evidence="3">FAD-dependent oxidoreductase</fullName>
    </submittedName>
</protein>
<dbReference type="PRINTS" id="PR00420">
    <property type="entry name" value="RNGMNOXGNASE"/>
</dbReference>
<proteinExistence type="predicted"/>
<reference evidence="3 4" key="1">
    <citation type="submission" date="2019-07" db="EMBL/GenBank/DDBJ databases">
        <title>Whole genome shotgun sequence of Halobacillus faecis NBRC 103569.</title>
        <authorList>
            <person name="Hosoyama A."/>
            <person name="Uohara A."/>
            <person name="Ohji S."/>
            <person name="Ichikawa N."/>
        </authorList>
    </citation>
    <scope>NUCLEOTIDE SEQUENCE [LARGE SCALE GENOMIC DNA]</scope>
    <source>
        <strain evidence="3 4">NBRC 103569</strain>
    </source>
</reference>
<dbReference type="Gene3D" id="3.50.50.60">
    <property type="entry name" value="FAD/NAD(P)-binding domain"/>
    <property type="match status" value="1"/>
</dbReference>
<dbReference type="EMBL" id="BJYD01000012">
    <property type="protein sequence ID" value="GEN53418.1"/>
    <property type="molecule type" value="Genomic_DNA"/>
</dbReference>
<dbReference type="SUPFAM" id="SSF51905">
    <property type="entry name" value="FAD/NAD(P)-binding domain"/>
    <property type="match status" value="1"/>
</dbReference>
<dbReference type="PANTHER" id="PTHR43476:SF5">
    <property type="entry name" value="FAD-DEPENDENT MONOOXYGENASE"/>
    <property type="match status" value="1"/>
</dbReference>
<dbReference type="GO" id="GO:0016491">
    <property type="term" value="F:oxidoreductase activity"/>
    <property type="evidence" value="ECO:0007669"/>
    <property type="project" value="UniProtKB-KW"/>
</dbReference>
<feature type="domain" description="FAD-binding" evidence="2">
    <location>
        <begin position="11"/>
        <end position="336"/>
    </location>
</feature>
<dbReference type="InterPro" id="IPR036188">
    <property type="entry name" value="FAD/NAD-bd_sf"/>
</dbReference>
<organism evidence="3 4">
    <name type="scientific">Halobacillus faecis</name>
    <dbReference type="NCBI Taxonomy" id="360184"/>
    <lineage>
        <taxon>Bacteria</taxon>
        <taxon>Bacillati</taxon>
        <taxon>Bacillota</taxon>
        <taxon>Bacilli</taxon>
        <taxon>Bacillales</taxon>
        <taxon>Bacillaceae</taxon>
        <taxon>Halobacillus</taxon>
    </lineage>
</organism>
<evidence type="ECO:0000259" key="2">
    <source>
        <dbReference type="Pfam" id="PF01494"/>
    </source>
</evidence>
<comment type="caution">
    <text evidence="3">The sequence shown here is derived from an EMBL/GenBank/DDBJ whole genome shotgun (WGS) entry which is preliminary data.</text>
</comment>
<dbReference type="AlphaFoldDB" id="A0A511WT23"/>
<evidence type="ECO:0000313" key="3">
    <source>
        <dbReference type="EMBL" id="GEN53418.1"/>
    </source>
</evidence>
<name>A0A511WT23_9BACI</name>
<dbReference type="InterPro" id="IPR050631">
    <property type="entry name" value="PheA/TfdB_FAD_monoxygenase"/>
</dbReference>
<keyword evidence="1" id="KW-0560">Oxidoreductase</keyword>
<dbReference type="GO" id="GO:0071949">
    <property type="term" value="F:FAD binding"/>
    <property type="evidence" value="ECO:0007669"/>
    <property type="project" value="InterPro"/>
</dbReference>
<evidence type="ECO:0000256" key="1">
    <source>
        <dbReference type="ARBA" id="ARBA00023002"/>
    </source>
</evidence>
<dbReference type="InterPro" id="IPR002938">
    <property type="entry name" value="FAD-bd"/>
</dbReference>
<accession>A0A511WT23</accession>
<dbReference type="Proteomes" id="UP000321886">
    <property type="component" value="Unassembled WGS sequence"/>
</dbReference>
<dbReference type="PANTHER" id="PTHR43476">
    <property type="entry name" value="3-(3-HYDROXY-PHENYL)PROPIONATE/3-HYDROXYCINNAMIC ACID HYDROXYLASE"/>
    <property type="match status" value="1"/>
</dbReference>
<sequence>MKVCAIMNDHYDVIIVGARVAGASLAILLGEMGKKVLLVDKASFPSDTLSTHFMSHTGFLEKLGVLEQLEESGLRKVARMRTYIGSSFVEGPRTSYTIIPRRDKLDSMLIQRALTFPSVNFKPETSARELIWEEGKVVGVRLLEKGELHDVHADLVVGADGKNSNIAHWTDAEKYEETKPLRPVIYGYFEGIEPLPEPATEIFLHEGRIGFVFPMESNRDCLGIEIHPEEFKAMMKNPEESFKQTFDQLYGMKARMKGAKLQGKIIGTPGMPNFFRTAYGNGWALIGDAGHSKDPSTGLGINDAFMQSFLLADACLKIDKGISKEEAMKEFARKRDEQLLPGFQMTLQYIQSLRKWTDNEVALFQSMAANPMVWNKLVPNLSRHLENDAADFPLLHTAMQMEAEQFGFKKES</sequence>
<evidence type="ECO:0000313" key="4">
    <source>
        <dbReference type="Proteomes" id="UP000321886"/>
    </source>
</evidence>
<keyword evidence="4" id="KW-1185">Reference proteome</keyword>